<reference evidence="1" key="1">
    <citation type="submission" date="2022-10" db="EMBL/GenBank/DDBJ databases">
        <authorList>
            <person name="Botero Cardona J."/>
        </authorList>
    </citation>
    <scope>NUCLEOTIDE SEQUENCE</scope>
    <source>
        <strain evidence="1">LMG 31819</strain>
        <strain evidence="2">R-53529</strain>
    </source>
</reference>
<evidence type="ECO:0000313" key="1">
    <source>
        <dbReference type="EMBL" id="CAI3953268.1"/>
    </source>
</evidence>
<evidence type="ECO:0000313" key="2">
    <source>
        <dbReference type="EMBL" id="CAI3956904.1"/>
    </source>
</evidence>
<sequence length="445" mass="48726">MDLIISDHSVPLEKADRAPKKVIDPTPQYATDGDPAQGIPATILTAAHYNSLMDEIVNAIKAGGLKPDKDNWAQLASIITEFILQIDGLNGRFGNIKEVGMDEKGVYVIVSENGTDQKTYILSPSDLDDINKRLSAAEGTIINHTSRLDNYGDAINRVFNKELPAKADLNGNSSQDFKVKELNAGSVLTGSLRLGGTNGVGTDKSLWSFSPQLLNDEAGNFSRIALFNLIYAGADGAVEQNSGARNLIQIRAHRSKYITTDPNLSENDATIHTRAISLYMDGYIYGDVSLSRNLFVARASTFTGKAIFRNGTEGTSKDLAENYKADRVDYSPGQVMMYSVRGDSEVELCSNPKQVFGVISTKPAYLMNGKENSDKHSQWYVPIVMVGRVPVLVEGPIMRKDKLTPTHRGTAIVSKEDTDIIIGRPLYDDLNEETRLVECFVKVVL</sequence>
<gene>
    <name evidence="2" type="ORF">R53529_LOCUS2053</name>
    <name evidence="1" type="ORF">R53530_LOCUS1959</name>
</gene>
<name>A0A9W4TNT5_9PROT</name>
<comment type="caution">
    <text evidence="1">The sequence shown here is derived from an EMBL/GenBank/DDBJ whole genome shotgun (WGS) entry which is preliminary data.</text>
</comment>
<dbReference type="Proteomes" id="UP001154259">
    <property type="component" value="Unassembled WGS sequence"/>
</dbReference>
<dbReference type="EMBL" id="CAMXCS010000007">
    <property type="protein sequence ID" value="CAI3956904.1"/>
    <property type="molecule type" value="Genomic_DNA"/>
</dbReference>
<evidence type="ECO:0000313" key="3">
    <source>
        <dbReference type="Proteomes" id="UP001154255"/>
    </source>
</evidence>
<dbReference type="Gene3D" id="2.40.300.10">
    <property type="entry name" value="Head decoration protein D"/>
    <property type="match status" value="1"/>
</dbReference>
<accession>A0A9W4TNT5</accession>
<organism evidence="1 3">
    <name type="scientific">Commensalibacter communis</name>
    <dbReference type="NCBI Taxonomy" id="2972786"/>
    <lineage>
        <taxon>Bacteria</taxon>
        <taxon>Pseudomonadati</taxon>
        <taxon>Pseudomonadota</taxon>
        <taxon>Alphaproteobacteria</taxon>
        <taxon>Acetobacterales</taxon>
        <taxon>Acetobacteraceae</taxon>
    </lineage>
</organism>
<protein>
    <submittedName>
        <fullName evidence="1">Uncharacterized protein</fullName>
    </submittedName>
</protein>
<evidence type="ECO:0000313" key="4">
    <source>
        <dbReference type="Proteomes" id="UP001154259"/>
    </source>
</evidence>
<proteinExistence type="predicted"/>
<dbReference type="RefSeq" id="WP_271790472.1">
    <property type="nucleotide sequence ID" value="NZ_CAMXCM010000007.1"/>
</dbReference>
<dbReference type="AlphaFoldDB" id="A0A9W4TNT5"/>
<dbReference type="EMBL" id="CAMXCM010000007">
    <property type="protein sequence ID" value="CAI3953268.1"/>
    <property type="molecule type" value="Genomic_DNA"/>
</dbReference>
<keyword evidence="4" id="KW-1185">Reference proteome</keyword>
<dbReference type="Proteomes" id="UP001154255">
    <property type="component" value="Unassembled WGS sequence"/>
</dbReference>